<name>A0A0W0ZSW1_9GAMM</name>
<dbReference type="PROSITE" id="PS50297">
    <property type="entry name" value="ANK_REP_REGION"/>
    <property type="match status" value="2"/>
</dbReference>
<dbReference type="PROSITE" id="PS50088">
    <property type="entry name" value="ANK_REPEAT"/>
    <property type="match status" value="4"/>
</dbReference>
<evidence type="ECO:0000313" key="5">
    <source>
        <dbReference type="Proteomes" id="UP000054693"/>
    </source>
</evidence>
<keyword evidence="2 3" id="KW-0040">ANK repeat</keyword>
<feature type="repeat" description="ANK" evidence="3">
    <location>
        <begin position="1168"/>
        <end position="1201"/>
    </location>
</feature>
<evidence type="ECO:0000256" key="1">
    <source>
        <dbReference type="ARBA" id="ARBA00022737"/>
    </source>
</evidence>
<organism evidence="4 5">
    <name type="scientific">Legionella tucsonensis</name>
    <dbReference type="NCBI Taxonomy" id="40335"/>
    <lineage>
        <taxon>Bacteria</taxon>
        <taxon>Pseudomonadati</taxon>
        <taxon>Pseudomonadota</taxon>
        <taxon>Gammaproteobacteria</taxon>
        <taxon>Legionellales</taxon>
        <taxon>Legionellaceae</taxon>
        <taxon>Legionella</taxon>
    </lineage>
</organism>
<dbReference type="PATRIC" id="fig|40335.7.peg.2622"/>
<feature type="repeat" description="ANK" evidence="3">
    <location>
        <begin position="943"/>
        <end position="976"/>
    </location>
</feature>
<comment type="caution">
    <text evidence="4">The sequence shown here is derived from an EMBL/GenBank/DDBJ whole genome shotgun (WGS) entry which is preliminary data.</text>
</comment>
<feature type="repeat" description="ANK" evidence="3">
    <location>
        <begin position="977"/>
        <end position="999"/>
    </location>
</feature>
<dbReference type="EMBL" id="LNZA01000002">
    <property type="protein sequence ID" value="KTD71974.1"/>
    <property type="molecule type" value="Genomic_DNA"/>
</dbReference>
<evidence type="ECO:0000256" key="3">
    <source>
        <dbReference type="PROSITE-ProRule" id="PRU00023"/>
    </source>
</evidence>
<dbReference type="SMART" id="SM00248">
    <property type="entry name" value="ANK"/>
    <property type="match status" value="10"/>
</dbReference>
<dbReference type="Gene3D" id="1.25.40.20">
    <property type="entry name" value="Ankyrin repeat-containing domain"/>
    <property type="match status" value="4"/>
</dbReference>
<dbReference type="STRING" id="40335.Ltuc_2458"/>
<feature type="repeat" description="ANK" evidence="3">
    <location>
        <begin position="36"/>
        <end position="74"/>
    </location>
</feature>
<protein>
    <submittedName>
        <fullName evidence="4">Ankyrin repeat protein</fullName>
    </submittedName>
</protein>
<dbReference type="SUPFAM" id="SSF48403">
    <property type="entry name" value="Ankyrin repeat"/>
    <property type="match status" value="2"/>
</dbReference>
<dbReference type="InterPro" id="IPR036770">
    <property type="entry name" value="Ankyrin_rpt-contain_sf"/>
</dbReference>
<dbReference type="InterPro" id="IPR002110">
    <property type="entry name" value="Ankyrin_rpt"/>
</dbReference>
<keyword evidence="5" id="KW-1185">Reference proteome</keyword>
<gene>
    <name evidence="4" type="ORF">Ltuc_2458</name>
</gene>
<dbReference type="Pfam" id="PF12796">
    <property type="entry name" value="Ank_2"/>
    <property type="match status" value="1"/>
</dbReference>
<dbReference type="RefSeq" id="WP_058521681.1">
    <property type="nucleotide sequence ID" value="NZ_CAAAIP010000013.1"/>
</dbReference>
<evidence type="ECO:0000313" key="4">
    <source>
        <dbReference type="EMBL" id="KTD71974.1"/>
    </source>
</evidence>
<dbReference type="PANTHER" id="PTHR24198">
    <property type="entry name" value="ANKYRIN REPEAT AND PROTEIN KINASE DOMAIN-CONTAINING PROTEIN"/>
    <property type="match status" value="1"/>
</dbReference>
<dbReference type="Pfam" id="PF13857">
    <property type="entry name" value="Ank_5"/>
    <property type="match status" value="1"/>
</dbReference>
<dbReference type="PANTHER" id="PTHR24198:SF165">
    <property type="entry name" value="ANKYRIN REPEAT-CONTAINING PROTEIN-RELATED"/>
    <property type="match status" value="1"/>
</dbReference>
<accession>A0A0W0ZSW1</accession>
<reference evidence="4 5" key="1">
    <citation type="submission" date="2015-11" db="EMBL/GenBank/DDBJ databases">
        <title>Genomic analysis of 38 Legionella species identifies large and diverse effector repertoires.</title>
        <authorList>
            <person name="Burstein D."/>
            <person name="Amaro F."/>
            <person name="Zusman T."/>
            <person name="Lifshitz Z."/>
            <person name="Cohen O."/>
            <person name="Gilbert J.A."/>
            <person name="Pupko T."/>
            <person name="Shuman H.A."/>
            <person name="Segal G."/>
        </authorList>
    </citation>
    <scope>NUCLEOTIDE SEQUENCE [LARGE SCALE GENOMIC DNA]</scope>
    <source>
        <strain evidence="4 5">ATCC 49180</strain>
    </source>
</reference>
<evidence type="ECO:0000256" key="2">
    <source>
        <dbReference type="ARBA" id="ARBA00023043"/>
    </source>
</evidence>
<dbReference type="OrthoDB" id="5630385at2"/>
<dbReference type="Proteomes" id="UP000054693">
    <property type="component" value="Unassembled WGS sequence"/>
</dbReference>
<sequence>MRSEKLLNILNNVKHEDEILTKLSEENFAVTDITEDGDSLLHVFAKSNHVKNGNFSCYIQSIMAAGADVNAVDKQGNSFLSYYLEHAAPYDVDKTFDLLLKNKDFDINQTSGAGQTFFECIYHSRGYNLKNTFKMLIEHKKFNPNQKTSKHNSILLHMLSEDVYLFRDLIDEVIKNVKTNPNIKNNNEQTALAQILSDSQYKDMKLVTALINHEQCDIKAVDGEGNNYLQLAIISCQHQATDIAALLIQKGIDVTHKNHAGKSVFDLIAENKANRSDYVNKELLLDILKLHPSSLLEKNSKGKTILGELLRSDDYTVTSEFSTLLELCKNQKSNSELLKNIIADCFNDFRQNLVSREVIESIIQAIIDANIEIDVEYCFALTAIRKPFQQERIYKNFRKLKPEINQNAVISHIENLTKEGSEERARALSNVFELDFPLDCFNDAMLAFEEHYLRTKTTPGIGTDSKMFGHLFSLSGSIPVNNRLITLTGASYFDTVPFMAHLMNAYVSHCDTNGKHIGHLDAIRQVRNMTIKAMRFYFLSNFWGDYYPSMKSSKDSFMSTMIADSKNSGVEILTGWSGHAINLIIKKDDFYRNNGGGCSTDATTEHYKISKIANLTEPVIAKLCSDSLQESNKTYIQRDLHDILGLIFDSMITGKFQTVGNCSLESMLIALKIKYRLFLPESIADELFTDTVRFFEQFYLEEYLSLYSNNPTLPHLLMRLIIQKLVPEENLELAGKLLKDHFTSAASQEIMQVEFILQQWKLRIEGGSIEQFNMQLQSLGVFLNPQLNSRLQMLDHFLNDKVTAEDLDELRSWPLDKQTFQGYHLLHFAVMNNNLALTSSLLQMFPKAVNQTNWFEQEPLCLVKSVEMVDILAKAGASMARTHYDNALDCAIIANRVNVVDDLLKHGAKPSEYSAYYAANKDPKILQSIIEFHPETIQKTTHNYSTPVHAAARGGHSENLRALIYYGGANPAATDVNGITPLHLALRNGRDATARLLIQYPGTLFNTPYRGDSVVSMTTDAEIKQMIEFKEQERKADLEYFEQFKNSSPGIITEDVDYLIIAIRNNDIRAIRGCLLAYPNIKVVNYSNLYCTAPLTEAIQNLARNKKEKYEETFEIVQMLLKTPGIDINALMASSEPIMFMATSIGDVSALELFLADPKLDPNRQDNVGYTALHDAVERGHLNCVKRLLEDERVDSSIVNNSGETAADVKGFRYGVRECQEAVAQHQWRMQQNRFNLAV</sequence>
<dbReference type="AlphaFoldDB" id="A0A0W0ZSW1"/>
<proteinExistence type="predicted"/>
<keyword evidence="1" id="KW-0677">Repeat</keyword>